<protein>
    <submittedName>
        <fullName evidence="5">Uncharacterized protein</fullName>
    </submittedName>
</protein>
<sequence>MKKLLLCLATLALAQANPIWENEFLSPEFPEATSTDEEWALVPDGDGDMHMVNLREELEAAPFFNADQVIFRLFTRRNPTSGQVLTLNNAGSVSNSQFRTGHPTSWDLSTQGMGFGSVAVVGHSLGGHTAGIAGKRTSRGRLAAVVALDPALPLFSIDRPGERVAPTDANYVEVIHTNAGLLGFDLPIGLADYYPNFGRSQPGCGTDLAGNCAHSRAWQFFAESINSGPGFVSRQCRNYNDILNQNCVSAGANRRMGGEPLTTAARGIYWNPTNANSPFARGNVV</sequence>
<dbReference type="InterPro" id="IPR000734">
    <property type="entry name" value="TAG_lipase"/>
</dbReference>
<dbReference type="GO" id="GO:0016042">
    <property type="term" value="P:lipid catabolic process"/>
    <property type="evidence" value="ECO:0007669"/>
    <property type="project" value="TreeGrafter"/>
</dbReference>
<dbReference type="PRINTS" id="PR00821">
    <property type="entry name" value="TAGLIPASE"/>
</dbReference>
<dbReference type="GO" id="GO:0016298">
    <property type="term" value="F:lipase activity"/>
    <property type="evidence" value="ECO:0007669"/>
    <property type="project" value="InterPro"/>
</dbReference>
<dbReference type="InterPro" id="IPR029058">
    <property type="entry name" value="AB_hydrolase_fold"/>
</dbReference>
<organism evidence="5 6">
    <name type="scientific">Phlebotomus papatasi</name>
    <name type="common">Sandfly</name>
    <dbReference type="NCBI Taxonomy" id="29031"/>
    <lineage>
        <taxon>Eukaryota</taxon>
        <taxon>Metazoa</taxon>
        <taxon>Ecdysozoa</taxon>
        <taxon>Arthropoda</taxon>
        <taxon>Hexapoda</taxon>
        <taxon>Insecta</taxon>
        <taxon>Pterygota</taxon>
        <taxon>Neoptera</taxon>
        <taxon>Endopterygota</taxon>
        <taxon>Diptera</taxon>
        <taxon>Nematocera</taxon>
        <taxon>Psychodoidea</taxon>
        <taxon>Psychodidae</taxon>
        <taxon>Phlebotomus</taxon>
        <taxon>Phlebotomus</taxon>
    </lineage>
</organism>
<dbReference type="PANTHER" id="PTHR11610:SF150">
    <property type="entry name" value="FI01825P-RELATED"/>
    <property type="match status" value="1"/>
</dbReference>
<evidence type="ECO:0000313" key="5">
    <source>
        <dbReference type="EnsemblMetazoa" id="PPAI009133-PA"/>
    </source>
</evidence>
<dbReference type="Gene3D" id="3.40.50.1820">
    <property type="entry name" value="alpha/beta hydrolase"/>
    <property type="match status" value="1"/>
</dbReference>
<proteinExistence type="inferred from homology"/>
<dbReference type="PANTHER" id="PTHR11610">
    <property type="entry name" value="LIPASE"/>
    <property type="match status" value="1"/>
</dbReference>
<name>A0A1B0DL93_PHLPP</name>
<reference evidence="5" key="1">
    <citation type="submission" date="2022-08" db="UniProtKB">
        <authorList>
            <consortium name="EnsemblMetazoa"/>
        </authorList>
    </citation>
    <scope>IDENTIFICATION</scope>
    <source>
        <strain evidence="5">Israel</strain>
    </source>
</reference>
<evidence type="ECO:0000256" key="4">
    <source>
        <dbReference type="RuleBase" id="RU004262"/>
    </source>
</evidence>
<evidence type="ECO:0000256" key="2">
    <source>
        <dbReference type="ARBA" id="ARBA00010701"/>
    </source>
</evidence>
<keyword evidence="3" id="KW-0964">Secreted</keyword>
<keyword evidence="6" id="KW-1185">Reference proteome</keyword>
<dbReference type="Pfam" id="PF00151">
    <property type="entry name" value="Lipase"/>
    <property type="match status" value="1"/>
</dbReference>
<dbReference type="InterPro" id="IPR013818">
    <property type="entry name" value="Lipase"/>
</dbReference>
<dbReference type="GO" id="GO:0017171">
    <property type="term" value="F:serine hydrolase activity"/>
    <property type="evidence" value="ECO:0007669"/>
    <property type="project" value="TreeGrafter"/>
</dbReference>
<dbReference type="EnsemblMetazoa" id="PPAI009133-RA">
    <property type="protein sequence ID" value="PPAI009133-PA"/>
    <property type="gene ID" value="PPAI009133"/>
</dbReference>
<evidence type="ECO:0000256" key="3">
    <source>
        <dbReference type="ARBA" id="ARBA00022525"/>
    </source>
</evidence>
<evidence type="ECO:0000313" key="6">
    <source>
        <dbReference type="Proteomes" id="UP000092462"/>
    </source>
</evidence>
<dbReference type="EMBL" id="AJVK01016346">
    <property type="status" value="NOT_ANNOTATED_CDS"/>
    <property type="molecule type" value="Genomic_DNA"/>
</dbReference>
<dbReference type="SUPFAM" id="SSF53474">
    <property type="entry name" value="alpha/beta-Hydrolases"/>
    <property type="match status" value="1"/>
</dbReference>
<accession>A0A1B0DL93</accession>
<dbReference type="GO" id="GO:0005615">
    <property type="term" value="C:extracellular space"/>
    <property type="evidence" value="ECO:0007669"/>
    <property type="project" value="TreeGrafter"/>
</dbReference>
<dbReference type="InterPro" id="IPR002334">
    <property type="entry name" value="Allerg_PlipaseA1"/>
</dbReference>
<evidence type="ECO:0000256" key="1">
    <source>
        <dbReference type="ARBA" id="ARBA00004613"/>
    </source>
</evidence>
<comment type="subcellular location">
    <subcellularLocation>
        <location evidence="1">Secreted</location>
    </subcellularLocation>
</comment>
<dbReference type="AlphaFoldDB" id="A0A1B0DL93"/>
<dbReference type="VEuPathDB" id="VectorBase:PPAI009133"/>
<dbReference type="PRINTS" id="PR00825">
    <property type="entry name" value="DOLALLERGEN"/>
</dbReference>
<dbReference type="VEuPathDB" id="VectorBase:PPAPM1_003555"/>
<dbReference type="Proteomes" id="UP000092462">
    <property type="component" value="Unassembled WGS sequence"/>
</dbReference>
<comment type="similarity">
    <text evidence="2 4">Belongs to the AB hydrolase superfamily. Lipase family.</text>
</comment>